<evidence type="ECO:0000259" key="4">
    <source>
        <dbReference type="PROSITE" id="PS01124"/>
    </source>
</evidence>
<sequence>MVQKYQICQIALLNPVLEVLENNGVDSKKLVKKSTLRYFDLEQEQHYAPLEVVYDFFAKIKTHFPNGFLRPYDLAYFKLSNLGSFGRYLTKLPTLYSVLHQFVMYKSIFQTNLNCNLSIYQDTVKFDFSYLDEPTTGRKIGENIFMAILLQLFRTYTNKNWVPDEIHIPYNNYGEIKSMVIGKKCRLITNQNTFAFVFPREILRKATKIRIQFTNQSLPNVPAKSISDTIEEILKSYKSGYIPSLSNVAQHFNVSESSIKRSLKSENTKFSKILEKILYQKSIDLLTGSNLSITLISEFLGYSDSPNFIRSFKKWSSSTPGQFRDSYILTSIDN</sequence>
<evidence type="ECO:0000256" key="3">
    <source>
        <dbReference type="ARBA" id="ARBA00023163"/>
    </source>
</evidence>
<dbReference type="Pfam" id="PF12833">
    <property type="entry name" value="HTH_18"/>
    <property type="match status" value="1"/>
</dbReference>
<dbReference type="OrthoDB" id="5582699at2"/>
<keyword evidence="3" id="KW-0804">Transcription</keyword>
<evidence type="ECO:0000256" key="1">
    <source>
        <dbReference type="ARBA" id="ARBA00023015"/>
    </source>
</evidence>
<dbReference type="RefSeq" id="WP_138852962.1">
    <property type="nucleotide sequence ID" value="NZ_CP040710.1"/>
</dbReference>
<dbReference type="Gene3D" id="1.10.10.60">
    <property type="entry name" value="Homeodomain-like"/>
    <property type="match status" value="1"/>
</dbReference>
<dbReference type="PROSITE" id="PS01124">
    <property type="entry name" value="HTH_ARAC_FAMILY_2"/>
    <property type="match status" value="1"/>
</dbReference>
<proteinExistence type="predicted"/>
<dbReference type="EMBL" id="CP040710">
    <property type="protein sequence ID" value="QCX00617.1"/>
    <property type="molecule type" value="Genomic_DNA"/>
</dbReference>
<name>A0A5B7SQ11_9FLAO</name>
<dbReference type="PANTHER" id="PTHR47894:SF1">
    <property type="entry name" value="HTH-TYPE TRANSCRIPTIONAL REGULATOR VQSM"/>
    <property type="match status" value="1"/>
</dbReference>
<evidence type="ECO:0000313" key="5">
    <source>
        <dbReference type="EMBL" id="QCX00617.1"/>
    </source>
</evidence>
<dbReference type="SMART" id="SM00342">
    <property type="entry name" value="HTH_ARAC"/>
    <property type="match status" value="1"/>
</dbReference>
<keyword evidence="2" id="KW-0238">DNA-binding</keyword>
<organism evidence="5 6">
    <name type="scientific">Aggregatimonas sangjinii</name>
    <dbReference type="NCBI Taxonomy" id="2583587"/>
    <lineage>
        <taxon>Bacteria</taxon>
        <taxon>Pseudomonadati</taxon>
        <taxon>Bacteroidota</taxon>
        <taxon>Flavobacteriia</taxon>
        <taxon>Flavobacteriales</taxon>
        <taxon>Flavobacteriaceae</taxon>
        <taxon>Aggregatimonas</taxon>
    </lineage>
</organism>
<dbReference type="Proteomes" id="UP000310017">
    <property type="component" value="Chromosome"/>
</dbReference>
<dbReference type="AlphaFoldDB" id="A0A5B7SQ11"/>
<keyword evidence="6" id="KW-1185">Reference proteome</keyword>
<evidence type="ECO:0000256" key="2">
    <source>
        <dbReference type="ARBA" id="ARBA00023125"/>
    </source>
</evidence>
<dbReference type="PANTHER" id="PTHR47894">
    <property type="entry name" value="HTH-TYPE TRANSCRIPTIONAL REGULATOR GADX"/>
    <property type="match status" value="1"/>
</dbReference>
<dbReference type="GO" id="GO:0000976">
    <property type="term" value="F:transcription cis-regulatory region binding"/>
    <property type="evidence" value="ECO:0007669"/>
    <property type="project" value="TreeGrafter"/>
</dbReference>
<dbReference type="InterPro" id="IPR018060">
    <property type="entry name" value="HTH_AraC"/>
</dbReference>
<feature type="domain" description="HTH araC/xylS-type" evidence="4">
    <location>
        <begin position="224"/>
        <end position="326"/>
    </location>
</feature>
<reference evidence="5 6" key="1">
    <citation type="submission" date="2019-05" db="EMBL/GenBank/DDBJ databases">
        <title>Genome sequencing of F202Z8.</title>
        <authorList>
            <person name="Kwon Y.M."/>
        </authorList>
    </citation>
    <scope>NUCLEOTIDE SEQUENCE [LARGE SCALE GENOMIC DNA]</scope>
    <source>
        <strain evidence="5 6">F202Z8</strain>
    </source>
</reference>
<gene>
    <name evidence="5" type="ORF">FGM00_11070</name>
</gene>
<evidence type="ECO:0000313" key="6">
    <source>
        <dbReference type="Proteomes" id="UP000310017"/>
    </source>
</evidence>
<dbReference type="GO" id="GO:0003700">
    <property type="term" value="F:DNA-binding transcription factor activity"/>
    <property type="evidence" value="ECO:0007669"/>
    <property type="project" value="InterPro"/>
</dbReference>
<accession>A0A5B7SQ11</accession>
<dbReference type="KEGG" id="asag:FGM00_11070"/>
<dbReference type="SUPFAM" id="SSF46689">
    <property type="entry name" value="Homeodomain-like"/>
    <property type="match status" value="1"/>
</dbReference>
<dbReference type="GO" id="GO:0005829">
    <property type="term" value="C:cytosol"/>
    <property type="evidence" value="ECO:0007669"/>
    <property type="project" value="TreeGrafter"/>
</dbReference>
<keyword evidence="1" id="KW-0805">Transcription regulation</keyword>
<dbReference type="InterPro" id="IPR009057">
    <property type="entry name" value="Homeodomain-like_sf"/>
</dbReference>
<protein>
    <submittedName>
        <fullName evidence="5">Helix-turn-helix transcriptional regulator</fullName>
    </submittedName>
</protein>